<evidence type="ECO:0000256" key="2">
    <source>
        <dbReference type="ARBA" id="ARBA00074555"/>
    </source>
</evidence>
<proteinExistence type="predicted"/>
<dbReference type="EMBL" id="JACHEK010000001">
    <property type="protein sequence ID" value="MBB6142318.1"/>
    <property type="molecule type" value="Genomic_DNA"/>
</dbReference>
<reference evidence="4 5" key="1">
    <citation type="submission" date="2020-08" db="EMBL/GenBank/DDBJ databases">
        <title>Genomic Encyclopedia of Type Strains, Phase IV (KMG-IV): sequencing the most valuable type-strain genomes for metagenomic binning, comparative biology and taxonomic classification.</title>
        <authorList>
            <person name="Goeker M."/>
        </authorList>
    </citation>
    <scope>NUCLEOTIDE SEQUENCE [LARGE SCALE GENOMIC DNA]</scope>
    <source>
        <strain evidence="4 5">DSM 103733</strain>
    </source>
</reference>
<dbReference type="SUPFAM" id="SSF51679">
    <property type="entry name" value="Bacterial luciferase-like"/>
    <property type="match status" value="1"/>
</dbReference>
<evidence type="ECO:0000313" key="4">
    <source>
        <dbReference type="EMBL" id="MBB6142318.1"/>
    </source>
</evidence>
<name>A0A841JV59_9BACT</name>
<accession>A0A841JV59</accession>
<organism evidence="4 5">
    <name type="scientific">Silvibacterium bohemicum</name>
    <dbReference type="NCBI Taxonomy" id="1577686"/>
    <lineage>
        <taxon>Bacteria</taxon>
        <taxon>Pseudomonadati</taxon>
        <taxon>Acidobacteriota</taxon>
        <taxon>Terriglobia</taxon>
        <taxon>Terriglobales</taxon>
        <taxon>Acidobacteriaceae</taxon>
        <taxon>Silvibacterium</taxon>
    </lineage>
</organism>
<protein>
    <recommendedName>
        <fullName evidence="2">Luciferase-like monooxygenase</fullName>
    </recommendedName>
</protein>
<comment type="similarity">
    <text evidence="1">To bacterial alkanal monooxygenase alpha and beta chains.</text>
</comment>
<dbReference type="AlphaFoldDB" id="A0A841JV59"/>
<dbReference type="Gene3D" id="3.20.20.30">
    <property type="entry name" value="Luciferase-like domain"/>
    <property type="match status" value="1"/>
</dbReference>
<dbReference type="GO" id="GO:0016705">
    <property type="term" value="F:oxidoreductase activity, acting on paired donors, with incorporation or reduction of molecular oxygen"/>
    <property type="evidence" value="ECO:0007669"/>
    <property type="project" value="InterPro"/>
</dbReference>
<dbReference type="Proteomes" id="UP000538666">
    <property type="component" value="Unassembled WGS sequence"/>
</dbReference>
<dbReference type="Pfam" id="PF00296">
    <property type="entry name" value="Bac_luciferase"/>
    <property type="match status" value="1"/>
</dbReference>
<sequence length="353" mass="38625">MTQNSRTQDSRTQNSRLARTPLSVLDLAHVRQGGTIADAFRNTLDMAQHAERWGYKRFWLAEHHNIAGVASAATSVLIGHIAGGTSTIRVGSGGIMLPNHAPLVIAEQFGTLETLYPGRIDLGLGRAPGGDFAVTRALRKDLRANGDDFPALLEELQHYFAPVQPGQTVTAIPGAGIHVPIWLLGSSGFSAALAAELGLPFAFAAHFQPDNLLPALDLYRRSFKPSKILDRPYAMAGIPVLAAETDEEAEFLATTPQQMFLNLIRNRPVPLMPPVRRMEWDAFEQSAVEAKFRAAIVGGPETVRQKLELFLDETQVDEVMIASNPYEHSARLRSYEIVAELAGISPRRELSFS</sequence>
<evidence type="ECO:0000313" key="5">
    <source>
        <dbReference type="Proteomes" id="UP000538666"/>
    </source>
</evidence>
<dbReference type="InterPro" id="IPR036661">
    <property type="entry name" value="Luciferase-like_sf"/>
</dbReference>
<dbReference type="CDD" id="cd00347">
    <property type="entry name" value="Flavin_utilizing_monoxygenases"/>
    <property type="match status" value="1"/>
</dbReference>
<dbReference type="GO" id="GO:0005829">
    <property type="term" value="C:cytosol"/>
    <property type="evidence" value="ECO:0007669"/>
    <property type="project" value="TreeGrafter"/>
</dbReference>
<dbReference type="OrthoDB" id="9780518at2"/>
<evidence type="ECO:0000259" key="3">
    <source>
        <dbReference type="Pfam" id="PF00296"/>
    </source>
</evidence>
<dbReference type="InterPro" id="IPR050766">
    <property type="entry name" value="Bact_Lucif_Oxidored"/>
</dbReference>
<dbReference type="NCBIfam" id="TIGR03558">
    <property type="entry name" value="oxido_grp_1"/>
    <property type="match status" value="1"/>
</dbReference>
<dbReference type="PANTHER" id="PTHR30137">
    <property type="entry name" value="LUCIFERASE-LIKE MONOOXYGENASE"/>
    <property type="match status" value="1"/>
</dbReference>
<feature type="domain" description="Luciferase-like" evidence="3">
    <location>
        <begin position="23"/>
        <end position="312"/>
    </location>
</feature>
<gene>
    <name evidence="4" type="ORF">HNQ77_000256</name>
</gene>
<dbReference type="InterPro" id="IPR019949">
    <property type="entry name" value="CmoO-like"/>
</dbReference>
<dbReference type="RefSeq" id="WP_050057564.1">
    <property type="nucleotide sequence ID" value="NZ_JACHEK010000001.1"/>
</dbReference>
<dbReference type="InterPro" id="IPR011251">
    <property type="entry name" value="Luciferase-like_dom"/>
</dbReference>
<evidence type="ECO:0000256" key="1">
    <source>
        <dbReference type="ARBA" id="ARBA00007789"/>
    </source>
</evidence>
<keyword evidence="5" id="KW-1185">Reference proteome</keyword>
<dbReference type="FunFam" id="3.20.20.30:FF:000002">
    <property type="entry name" value="LLM class flavin-dependent oxidoreductase"/>
    <property type="match status" value="1"/>
</dbReference>
<dbReference type="PANTHER" id="PTHR30137:SF6">
    <property type="entry name" value="LUCIFERASE-LIKE MONOOXYGENASE"/>
    <property type="match status" value="1"/>
</dbReference>
<comment type="caution">
    <text evidence="4">The sequence shown here is derived from an EMBL/GenBank/DDBJ whole genome shotgun (WGS) entry which is preliminary data.</text>
</comment>